<proteinExistence type="predicted"/>
<gene>
    <name evidence="1" type="ORF">AVEN_18479_1</name>
</gene>
<organism evidence="1 2">
    <name type="scientific">Araneus ventricosus</name>
    <name type="common">Orbweaver spider</name>
    <name type="synonym">Epeira ventricosa</name>
    <dbReference type="NCBI Taxonomy" id="182803"/>
    <lineage>
        <taxon>Eukaryota</taxon>
        <taxon>Metazoa</taxon>
        <taxon>Ecdysozoa</taxon>
        <taxon>Arthropoda</taxon>
        <taxon>Chelicerata</taxon>
        <taxon>Arachnida</taxon>
        <taxon>Araneae</taxon>
        <taxon>Araneomorphae</taxon>
        <taxon>Entelegynae</taxon>
        <taxon>Araneoidea</taxon>
        <taxon>Araneidae</taxon>
        <taxon>Araneus</taxon>
    </lineage>
</organism>
<dbReference type="Proteomes" id="UP000499080">
    <property type="component" value="Unassembled WGS sequence"/>
</dbReference>
<keyword evidence="2" id="KW-1185">Reference proteome</keyword>
<sequence length="102" mass="11684">MLSRSCPGNKYNAPGYYSESVELETNKCDCFVIKRFFVLRHGRLWSTFAIRGVSRAFFCCWAKVNRVWAKSNVRAEEKKGRCPRGQTMRLVGAGLSDQVLNK</sequence>
<dbReference type="AlphaFoldDB" id="A0A4Y2EZG8"/>
<comment type="caution">
    <text evidence="1">The sequence shown here is derived from an EMBL/GenBank/DDBJ whole genome shotgun (WGS) entry which is preliminary data.</text>
</comment>
<evidence type="ECO:0000313" key="2">
    <source>
        <dbReference type="Proteomes" id="UP000499080"/>
    </source>
</evidence>
<dbReference type="EMBL" id="BGPR01248396">
    <property type="protein sequence ID" value="GBM33937.1"/>
    <property type="molecule type" value="Genomic_DNA"/>
</dbReference>
<reference evidence="1 2" key="1">
    <citation type="journal article" date="2019" name="Sci. Rep.">
        <title>Orb-weaving spider Araneus ventricosus genome elucidates the spidroin gene catalogue.</title>
        <authorList>
            <person name="Kono N."/>
            <person name="Nakamura H."/>
            <person name="Ohtoshi R."/>
            <person name="Moran D.A.P."/>
            <person name="Shinohara A."/>
            <person name="Yoshida Y."/>
            <person name="Fujiwara M."/>
            <person name="Mori M."/>
            <person name="Tomita M."/>
            <person name="Arakawa K."/>
        </authorList>
    </citation>
    <scope>NUCLEOTIDE SEQUENCE [LARGE SCALE GENOMIC DNA]</scope>
</reference>
<name>A0A4Y2EZG8_ARAVE</name>
<accession>A0A4Y2EZG8</accession>
<evidence type="ECO:0000313" key="1">
    <source>
        <dbReference type="EMBL" id="GBM33937.1"/>
    </source>
</evidence>
<protein>
    <submittedName>
        <fullName evidence="1">Uncharacterized protein</fullName>
    </submittedName>
</protein>